<dbReference type="SUPFAM" id="SSF56784">
    <property type="entry name" value="HAD-like"/>
    <property type="match status" value="1"/>
</dbReference>
<dbReference type="PANTHER" id="PTHR43434:SF1">
    <property type="entry name" value="PHOSPHOGLYCOLATE PHOSPHATASE"/>
    <property type="match status" value="1"/>
</dbReference>
<accession>A0A928Z664</accession>
<gene>
    <name evidence="1" type="ORF">IQ266_23550</name>
</gene>
<evidence type="ECO:0000313" key="1">
    <source>
        <dbReference type="EMBL" id="MBE9032717.1"/>
    </source>
</evidence>
<name>A0A928Z664_9CYAN</name>
<dbReference type="GO" id="GO:0005829">
    <property type="term" value="C:cytosol"/>
    <property type="evidence" value="ECO:0007669"/>
    <property type="project" value="TreeGrafter"/>
</dbReference>
<dbReference type="EMBL" id="JADEXQ010000120">
    <property type="protein sequence ID" value="MBE9032717.1"/>
    <property type="molecule type" value="Genomic_DNA"/>
</dbReference>
<organism evidence="1 2">
    <name type="scientific">Romeriopsis navalis LEGE 11480</name>
    <dbReference type="NCBI Taxonomy" id="2777977"/>
    <lineage>
        <taxon>Bacteria</taxon>
        <taxon>Bacillati</taxon>
        <taxon>Cyanobacteriota</taxon>
        <taxon>Cyanophyceae</taxon>
        <taxon>Leptolyngbyales</taxon>
        <taxon>Leptolyngbyaceae</taxon>
        <taxon>Romeriopsis</taxon>
        <taxon>Romeriopsis navalis</taxon>
    </lineage>
</organism>
<dbReference type="InterPro" id="IPR050155">
    <property type="entry name" value="HAD-like_hydrolase_sf"/>
</dbReference>
<evidence type="ECO:0000313" key="2">
    <source>
        <dbReference type="Proteomes" id="UP000625316"/>
    </source>
</evidence>
<comment type="caution">
    <text evidence="1">The sequence shown here is derived from an EMBL/GenBank/DDBJ whole genome shotgun (WGS) entry which is preliminary data.</text>
</comment>
<sequence>MVDVQCGDRIYRNITAILFDKDGTLSDSHEYLRQVALKRSRILEHQIADRAPANFTEKLFQAWGFRDRQVHPASMLAMGSRRDNEIVTAGFVAALGYDWIEALSITEAAFAKAQAAFPSKQEITTIFPGVLPMVQRLHQTGLKLCILSADVLPNIAGFAQHYQLDSYFDFYQGAEPGLSKPNPQLLDMACAGLGVKPEQTLMIGDSRADIELGRRGKAAGVIGVSWGWHSPFNIPNADIMLRSIDEIQVVGA</sequence>
<protein>
    <submittedName>
        <fullName evidence="1">HAD family hydrolase</fullName>
    </submittedName>
</protein>
<dbReference type="PANTHER" id="PTHR43434">
    <property type="entry name" value="PHOSPHOGLYCOLATE PHOSPHATASE"/>
    <property type="match status" value="1"/>
</dbReference>
<dbReference type="Gene3D" id="1.10.150.240">
    <property type="entry name" value="Putative phosphatase, domain 2"/>
    <property type="match status" value="1"/>
</dbReference>
<dbReference type="AlphaFoldDB" id="A0A928Z664"/>
<dbReference type="InterPro" id="IPR036412">
    <property type="entry name" value="HAD-like_sf"/>
</dbReference>
<dbReference type="GO" id="GO:0008967">
    <property type="term" value="F:phosphoglycolate phosphatase activity"/>
    <property type="evidence" value="ECO:0007669"/>
    <property type="project" value="TreeGrafter"/>
</dbReference>
<dbReference type="SFLD" id="SFLDS00003">
    <property type="entry name" value="Haloacid_Dehalogenase"/>
    <property type="match status" value="1"/>
</dbReference>
<dbReference type="SFLD" id="SFLDG01129">
    <property type="entry name" value="C1.5:_HAD__Beta-PGM__Phosphata"/>
    <property type="match status" value="1"/>
</dbReference>
<dbReference type="NCBIfam" id="TIGR01549">
    <property type="entry name" value="HAD-SF-IA-v1"/>
    <property type="match status" value="1"/>
</dbReference>
<reference evidence="1" key="1">
    <citation type="submission" date="2020-10" db="EMBL/GenBank/DDBJ databases">
        <authorList>
            <person name="Castelo-Branco R."/>
            <person name="Eusebio N."/>
            <person name="Adriana R."/>
            <person name="Vieira A."/>
            <person name="Brugerolle De Fraissinette N."/>
            <person name="Rezende De Castro R."/>
            <person name="Schneider M.P."/>
            <person name="Vasconcelos V."/>
            <person name="Leao P.N."/>
        </authorList>
    </citation>
    <scope>NUCLEOTIDE SEQUENCE</scope>
    <source>
        <strain evidence="1">LEGE 11480</strain>
    </source>
</reference>
<dbReference type="Gene3D" id="3.40.50.1000">
    <property type="entry name" value="HAD superfamily/HAD-like"/>
    <property type="match status" value="1"/>
</dbReference>
<keyword evidence="2" id="KW-1185">Reference proteome</keyword>
<dbReference type="GO" id="GO:0006281">
    <property type="term" value="P:DNA repair"/>
    <property type="evidence" value="ECO:0007669"/>
    <property type="project" value="TreeGrafter"/>
</dbReference>
<dbReference type="InterPro" id="IPR023198">
    <property type="entry name" value="PGP-like_dom2"/>
</dbReference>
<dbReference type="Proteomes" id="UP000625316">
    <property type="component" value="Unassembled WGS sequence"/>
</dbReference>
<keyword evidence="1" id="KW-0378">Hydrolase</keyword>
<dbReference type="RefSeq" id="WP_264327534.1">
    <property type="nucleotide sequence ID" value="NZ_JADEXQ010000120.1"/>
</dbReference>
<dbReference type="Pfam" id="PF00702">
    <property type="entry name" value="Hydrolase"/>
    <property type="match status" value="1"/>
</dbReference>
<dbReference type="InterPro" id="IPR006439">
    <property type="entry name" value="HAD-SF_hydro_IA"/>
</dbReference>
<proteinExistence type="predicted"/>
<dbReference type="InterPro" id="IPR023214">
    <property type="entry name" value="HAD_sf"/>
</dbReference>